<dbReference type="InterPro" id="IPR039422">
    <property type="entry name" value="MarR/SlyA-like"/>
</dbReference>
<dbReference type="Proteomes" id="UP000589620">
    <property type="component" value="Unassembled WGS sequence"/>
</dbReference>
<organism evidence="3 4">
    <name type="scientific">Leifsonia soli</name>
    <dbReference type="NCBI Taxonomy" id="582665"/>
    <lineage>
        <taxon>Bacteria</taxon>
        <taxon>Bacillati</taxon>
        <taxon>Actinomycetota</taxon>
        <taxon>Actinomycetes</taxon>
        <taxon>Micrococcales</taxon>
        <taxon>Microbacteriaceae</taxon>
        <taxon>Leifsonia</taxon>
    </lineage>
</organism>
<dbReference type="InterPro" id="IPR000835">
    <property type="entry name" value="HTH_MarR-typ"/>
</dbReference>
<dbReference type="Gene3D" id="1.10.10.10">
    <property type="entry name" value="Winged helix-like DNA-binding domain superfamily/Winged helix DNA-binding domain"/>
    <property type="match status" value="1"/>
</dbReference>
<dbReference type="SUPFAM" id="SSF46785">
    <property type="entry name" value="Winged helix' DNA-binding domain"/>
    <property type="match status" value="1"/>
</dbReference>
<dbReference type="GO" id="GO:0003700">
    <property type="term" value="F:DNA-binding transcription factor activity"/>
    <property type="evidence" value="ECO:0007669"/>
    <property type="project" value="InterPro"/>
</dbReference>
<evidence type="ECO:0000256" key="1">
    <source>
        <dbReference type="SAM" id="MobiDB-lite"/>
    </source>
</evidence>
<dbReference type="AlphaFoldDB" id="A0A852T1T0"/>
<feature type="domain" description="HTH marR-type" evidence="2">
    <location>
        <begin position="28"/>
        <end position="160"/>
    </location>
</feature>
<dbReference type="PROSITE" id="PS50995">
    <property type="entry name" value="HTH_MARR_2"/>
    <property type="match status" value="1"/>
</dbReference>
<keyword evidence="3" id="KW-0238">DNA-binding</keyword>
<feature type="region of interest" description="Disordered" evidence="1">
    <location>
        <begin position="1"/>
        <end position="23"/>
    </location>
</feature>
<dbReference type="RefSeq" id="WP_218857081.1">
    <property type="nucleotide sequence ID" value="NZ_BAAAPX010000001.1"/>
</dbReference>
<dbReference type="Pfam" id="PF12802">
    <property type="entry name" value="MarR_2"/>
    <property type="match status" value="1"/>
</dbReference>
<dbReference type="GO" id="GO:0006950">
    <property type="term" value="P:response to stress"/>
    <property type="evidence" value="ECO:0007669"/>
    <property type="project" value="TreeGrafter"/>
</dbReference>
<name>A0A852T1T0_9MICO</name>
<dbReference type="PANTHER" id="PTHR33164:SF43">
    <property type="entry name" value="HTH-TYPE TRANSCRIPTIONAL REPRESSOR YETL"/>
    <property type="match status" value="1"/>
</dbReference>
<reference evidence="3 4" key="1">
    <citation type="submission" date="2020-07" db="EMBL/GenBank/DDBJ databases">
        <title>Sequencing the genomes of 1000 actinobacteria strains.</title>
        <authorList>
            <person name="Klenk H.-P."/>
        </authorList>
    </citation>
    <scope>NUCLEOTIDE SEQUENCE [LARGE SCALE GENOMIC DNA]</scope>
    <source>
        <strain evidence="3 4">DSM 23871</strain>
    </source>
</reference>
<feature type="compositionally biased region" description="Low complexity" evidence="1">
    <location>
        <begin position="12"/>
        <end position="23"/>
    </location>
</feature>
<protein>
    <submittedName>
        <fullName evidence="3">DNA-binding MarR family transcriptional regulator</fullName>
    </submittedName>
</protein>
<sequence>MSTNQATGSSGGHTTSSLGGVTLGPGPDSELTWLLHRAAQRMHAAVGAAAARHGATLRDHIVLSALDKTQGLTQIELGQALGVDKTTLVAELDRLEKAGLIGRAVDSRDRRARIPFLTPAGDRLRAEIAADATAAEHGAVDAVDPALLGPLKEVLYAIIGSTEDPGSCI</sequence>
<evidence type="ECO:0000313" key="4">
    <source>
        <dbReference type="Proteomes" id="UP000589620"/>
    </source>
</evidence>
<accession>A0A852T1T0</accession>
<dbReference type="PANTHER" id="PTHR33164">
    <property type="entry name" value="TRANSCRIPTIONAL REGULATOR, MARR FAMILY"/>
    <property type="match status" value="1"/>
</dbReference>
<gene>
    <name evidence="3" type="ORF">BJ963_002626</name>
</gene>
<dbReference type="InterPro" id="IPR036390">
    <property type="entry name" value="WH_DNA-bd_sf"/>
</dbReference>
<dbReference type="SMART" id="SM00347">
    <property type="entry name" value="HTH_MARR"/>
    <property type="match status" value="1"/>
</dbReference>
<evidence type="ECO:0000313" key="3">
    <source>
        <dbReference type="EMBL" id="NYD75107.1"/>
    </source>
</evidence>
<evidence type="ECO:0000259" key="2">
    <source>
        <dbReference type="PROSITE" id="PS50995"/>
    </source>
</evidence>
<dbReference type="InterPro" id="IPR036388">
    <property type="entry name" value="WH-like_DNA-bd_sf"/>
</dbReference>
<dbReference type="GO" id="GO:0003677">
    <property type="term" value="F:DNA binding"/>
    <property type="evidence" value="ECO:0007669"/>
    <property type="project" value="UniProtKB-KW"/>
</dbReference>
<keyword evidence="4" id="KW-1185">Reference proteome</keyword>
<comment type="caution">
    <text evidence="3">The sequence shown here is derived from an EMBL/GenBank/DDBJ whole genome shotgun (WGS) entry which is preliminary data.</text>
</comment>
<dbReference type="PRINTS" id="PR00598">
    <property type="entry name" value="HTHMARR"/>
</dbReference>
<dbReference type="EMBL" id="JACCBJ010000001">
    <property type="protein sequence ID" value="NYD75107.1"/>
    <property type="molecule type" value="Genomic_DNA"/>
</dbReference>
<proteinExistence type="predicted"/>